<dbReference type="PANTHER" id="PTHR11102">
    <property type="entry name" value="SEL-1-LIKE PROTEIN"/>
    <property type="match status" value="1"/>
</dbReference>
<comment type="caution">
    <text evidence="3">The sequence shown here is derived from an EMBL/GenBank/DDBJ whole genome shotgun (WGS) entry which is preliminary data.</text>
</comment>
<dbReference type="InterPro" id="IPR008271">
    <property type="entry name" value="Ser/Thr_kinase_AS"/>
</dbReference>
<accession>A0ABR2ILQ5</accession>
<dbReference type="Pfam" id="PF00069">
    <property type="entry name" value="Pkinase"/>
    <property type="match status" value="1"/>
</dbReference>
<dbReference type="SUPFAM" id="SSF81901">
    <property type="entry name" value="HCP-like"/>
    <property type="match status" value="3"/>
</dbReference>
<dbReference type="PROSITE" id="PS50011">
    <property type="entry name" value="PROTEIN_KINASE_DOM"/>
    <property type="match status" value="1"/>
</dbReference>
<dbReference type="InterPro" id="IPR000719">
    <property type="entry name" value="Prot_kinase_dom"/>
</dbReference>
<dbReference type="Gene3D" id="1.10.510.10">
    <property type="entry name" value="Transferase(Phosphotransferase) domain 1"/>
    <property type="match status" value="1"/>
</dbReference>
<dbReference type="PANTHER" id="PTHR11102:SF147">
    <property type="entry name" value="SEL1L ADAPTOR SUBUNIT OF ERAD E3 UBIQUITIN LIGASE"/>
    <property type="match status" value="1"/>
</dbReference>
<proteinExistence type="inferred from homology"/>
<dbReference type="EMBL" id="JAPFFF010000017">
    <property type="protein sequence ID" value="KAK8864103.1"/>
    <property type="molecule type" value="Genomic_DNA"/>
</dbReference>
<dbReference type="Gene3D" id="1.25.40.10">
    <property type="entry name" value="Tetratricopeptide repeat domain"/>
    <property type="match status" value="4"/>
</dbReference>
<dbReference type="Proteomes" id="UP001470230">
    <property type="component" value="Unassembled WGS sequence"/>
</dbReference>
<reference evidence="3 4" key="1">
    <citation type="submission" date="2024-04" db="EMBL/GenBank/DDBJ databases">
        <title>Tritrichomonas musculus Genome.</title>
        <authorList>
            <person name="Alves-Ferreira E."/>
            <person name="Grigg M."/>
            <person name="Lorenzi H."/>
            <person name="Galac M."/>
        </authorList>
    </citation>
    <scope>NUCLEOTIDE SEQUENCE [LARGE SCALE GENOMIC DNA]</scope>
    <source>
        <strain evidence="3 4">EAF2021</strain>
    </source>
</reference>
<feature type="domain" description="Protein kinase" evidence="2">
    <location>
        <begin position="184"/>
        <end position="421"/>
    </location>
</feature>
<keyword evidence="4" id="KW-1185">Reference proteome</keyword>
<dbReference type="InterPro" id="IPR011990">
    <property type="entry name" value="TPR-like_helical_dom_sf"/>
</dbReference>
<dbReference type="CDD" id="cd00180">
    <property type="entry name" value="PKc"/>
    <property type="match status" value="1"/>
</dbReference>
<dbReference type="SMART" id="SM00220">
    <property type="entry name" value="S_TKc"/>
    <property type="match status" value="1"/>
</dbReference>
<evidence type="ECO:0000259" key="2">
    <source>
        <dbReference type="PROSITE" id="PS50011"/>
    </source>
</evidence>
<dbReference type="PROSITE" id="PS00108">
    <property type="entry name" value="PROTEIN_KINASE_ST"/>
    <property type="match status" value="1"/>
</dbReference>
<dbReference type="InterPro" id="IPR006597">
    <property type="entry name" value="Sel1-like"/>
</dbReference>
<sequence length="1209" mass="141999">MNDQFLDNVYKDSHLYLITKEDEELKTNQIRNESNVMIFDKIYVQDEEYNIICFDHVIILLSNTYFIPFLNSFFNNFKDPKVISISNELTEILRMYEKVDEFESNEIIELYDDIMKENHFFNNFLVKNPTDKEIKDIWIDLRRSILCFILKKSFLKINKDRINNYNFIEQPVKTKEIDLHYNKFIKIKKLGNKNSIVYLIYHFELEELFALKVFSINQNKELFEREKRNYLSIHHPLIPKFYVTTKNSRDNCLLSEYIKGESLENIEKLHLNKDDKIRIIFEILVTIEYLHNKGFIYRDLKPDNFMIDENKTVVLIDFDRMISTSDEQKTKSFQSDYIAPEVLEKDSHYSFEADIYSLGFIIYFIIMEKNPKVYDGTIFNEFPVAFNELINVCENCVKVNPKERPNITSIIDKVFDYSPTINSKHITDINVKKTIKDIYNDPLFPYWMLIDEYNDSFFQKVIGITFNDDEYDISQDRKKLIFYTCLSADKNHQRSRTFIGMLFYVGQEIHRDINKMFHYLTLSADKNNEIGAQYVLGIIYSTGQIIAPNINKAIHYLTLAANQNFQQAQATLGDIYYEGKYNIPKDINKAIYYLTLAANQNDADSQFSLGIFYIYDCVPNDINKGIYYLTLSADNNFSRAQFNLALLYDNDEYLQHDMKKAIHYYTLAANNNNVMAQVNLGNIYFYAKNVPRDMKKAIFYLTLASNQDEPKAHFLLGEIFFFGKYVPQDIKKGIHYYTLAADHGDGRAQYVVGLYYLNIINNSPPIDINKAIHYLTLSSNQGLYQAYFTLGYAYYNGYIKRDINKAIHYFTLAANCNLVEAYYFLGLIFYKDPEVPRDINKSIHFFSLAAGHNDPNAQFYLGLIYCIEKNKLDIKKGIHYLTLSANQNNADAQLLLGIIYLNNECTPRDINKGIHYLSLASSNNNAIAQYFLGCINFTGEFHRQNIPKGIHYLTLAANKNNANAQFVLGFAYYHGRVEKNIKKAIYYFSLAAKKRHIPANFSMAIIHHQGIYVQRNIDEAIRYYKEGSSFNHQYSKNNLGIIYKDKSFNRNPIVYFEEAIRQKNDVVAIYNLAHIYFYGEAETNENLDKSIDLLLRSSDDFGPSMALLCLAIVKKIKHININEIREILKNKSRKFIQEIWNVIRNENLQNEIIYNKFYLKFKKFDICYNISKNPVLTKDFLYGKKNDKNEYKHIQTINKLFFEGFGIDY</sequence>
<dbReference type="InterPro" id="IPR050767">
    <property type="entry name" value="Sel1_AlgK"/>
</dbReference>
<gene>
    <name evidence="3" type="ORF">M9Y10_011799</name>
</gene>
<evidence type="ECO:0000313" key="4">
    <source>
        <dbReference type="Proteomes" id="UP001470230"/>
    </source>
</evidence>
<comment type="similarity">
    <text evidence="1">Belongs to the sel-1 family.</text>
</comment>
<protein>
    <recommendedName>
        <fullName evidence="2">Protein kinase domain-containing protein</fullName>
    </recommendedName>
</protein>
<evidence type="ECO:0000313" key="3">
    <source>
        <dbReference type="EMBL" id="KAK8864103.1"/>
    </source>
</evidence>
<evidence type="ECO:0000256" key="1">
    <source>
        <dbReference type="ARBA" id="ARBA00038101"/>
    </source>
</evidence>
<dbReference type="Pfam" id="PF08238">
    <property type="entry name" value="Sel1"/>
    <property type="match status" value="16"/>
</dbReference>
<dbReference type="SUPFAM" id="SSF56112">
    <property type="entry name" value="Protein kinase-like (PK-like)"/>
    <property type="match status" value="1"/>
</dbReference>
<dbReference type="InterPro" id="IPR011009">
    <property type="entry name" value="Kinase-like_dom_sf"/>
</dbReference>
<name>A0ABR2ILQ5_9EUKA</name>
<dbReference type="SMART" id="SM00671">
    <property type="entry name" value="SEL1"/>
    <property type="match status" value="16"/>
</dbReference>
<organism evidence="3 4">
    <name type="scientific">Tritrichomonas musculus</name>
    <dbReference type="NCBI Taxonomy" id="1915356"/>
    <lineage>
        <taxon>Eukaryota</taxon>
        <taxon>Metamonada</taxon>
        <taxon>Parabasalia</taxon>
        <taxon>Tritrichomonadida</taxon>
        <taxon>Tritrichomonadidae</taxon>
        <taxon>Tritrichomonas</taxon>
    </lineage>
</organism>